<gene>
    <name evidence="4" type="ORF">ACFQZI_07295</name>
</gene>
<evidence type="ECO:0000313" key="5">
    <source>
        <dbReference type="Proteomes" id="UP001597073"/>
    </source>
</evidence>
<dbReference type="PANTHER" id="PTHR46401">
    <property type="entry name" value="GLYCOSYLTRANSFERASE WBBK-RELATED"/>
    <property type="match status" value="1"/>
</dbReference>
<dbReference type="SUPFAM" id="SSF53756">
    <property type="entry name" value="UDP-Glycosyltransferase/glycogen phosphorylase"/>
    <property type="match status" value="1"/>
</dbReference>
<protein>
    <submittedName>
        <fullName evidence="4">Glycosyltransferase family 4 protein</fullName>
    </submittedName>
</protein>
<feature type="domain" description="Glycosyltransferase subfamily 4-like N-terminal" evidence="3">
    <location>
        <begin position="64"/>
        <end position="134"/>
    </location>
</feature>
<dbReference type="InterPro" id="IPR001296">
    <property type="entry name" value="Glyco_trans_1"/>
</dbReference>
<evidence type="ECO:0000256" key="1">
    <source>
        <dbReference type="ARBA" id="ARBA00022679"/>
    </source>
</evidence>
<evidence type="ECO:0000313" key="4">
    <source>
        <dbReference type="EMBL" id="MFD0764654.1"/>
    </source>
</evidence>
<organism evidence="4 5">
    <name type="scientific">Mucilaginibacter lutimaris</name>
    <dbReference type="NCBI Taxonomy" id="931629"/>
    <lineage>
        <taxon>Bacteria</taxon>
        <taxon>Pseudomonadati</taxon>
        <taxon>Bacteroidota</taxon>
        <taxon>Sphingobacteriia</taxon>
        <taxon>Sphingobacteriales</taxon>
        <taxon>Sphingobacteriaceae</taxon>
        <taxon>Mucilaginibacter</taxon>
    </lineage>
</organism>
<reference evidence="5" key="1">
    <citation type="journal article" date="2019" name="Int. J. Syst. Evol. Microbiol.">
        <title>The Global Catalogue of Microorganisms (GCM) 10K type strain sequencing project: providing services to taxonomists for standard genome sequencing and annotation.</title>
        <authorList>
            <consortium name="The Broad Institute Genomics Platform"/>
            <consortium name="The Broad Institute Genome Sequencing Center for Infectious Disease"/>
            <person name="Wu L."/>
            <person name="Ma J."/>
        </authorList>
    </citation>
    <scope>NUCLEOTIDE SEQUENCE [LARGE SCALE GENOMIC DNA]</scope>
    <source>
        <strain evidence="5">CCUG 60742</strain>
    </source>
</reference>
<keyword evidence="5" id="KW-1185">Reference proteome</keyword>
<dbReference type="PANTHER" id="PTHR46401:SF2">
    <property type="entry name" value="GLYCOSYLTRANSFERASE WBBK-RELATED"/>
    <property type="match status" value="1"/>
</dbReference>
<comment type="caution">
    <text evidence="4">The sequence shown here is derived from an EMBL/GenBank/DDBJ whole genome shotgun (WGS) entry which is preliminary data.</text>
</comment>
<keyword evidence="1" id="KW-0808">Transferase</keyword>
<feature type="domain" description="Glycosyl transferase family 1" evidence="2">
    <location>
        <begin position="149"/>
        <end position="302"/>
    </location>
</feature>
<dbReference type="EMBL" id="JBHTIA010000003">
    <property type="protein sequence ID" value="MFD0764654.1"/>
    <property type="molecule type" value="Genomic_DNA"/>
</dbReference>
<sequence length="324" mass="36369">MTGTQRYTQKILASFPDEVIRLAPSTGISRGMIGHLWEQVILPVKLKNNLLWSPSNSGPMLVGKQVVTIHDLVTVDHPEWFNKKFTTWYNYMLPVLCKKAAHIIAISDFTRQRLIELYRVPENKISMIYNGADLPLPVLSNFDMQLPFKRYVLSLGSLEPRKNIPLLLNAWNAVLPKLPEDVGLIVVGARGNTKIFKDAGITNIPDRVHFTGHVTDEYITQLYKNAMFFVYLSAYEGFGLPPLEAMALGTPVLVGNKTAMPEVVGDAGLLVDTNSPAECENALLRLVGDENLRTDLAAKGTEQCKKFDWNKTSLQTWDVLQRFI</sequence>
<dbReference type="CDD" id="cd03809">
    <property type="entry name" value="GT4_MtfB-like"/>
    <property type="match status" value="1"/>
</dbReference>
<dbReference type="InterPro" id="IPR028098">
    <property type="entry name" value="Glyco_trans_4-like_N"/>
</dbReference>
<accession>A0ABW2ZEN8</accession>
<evidence type="ECO:0000259" key="3">
    <source>
        <dbReference type="Pfam" id="PF13439"/>
    </source>
</evidence>
<dbReference type="Gene3D" id="3.40.50.2000">
    <property type="entry name" value="Glycogen Phosphorylase B"/>
    <property type="match status" value="2"/>
</dbReference>
<dbReference type="Pfam" id="PF00534">
    <property type="entry name" value="Glycos_transf_1"/>
    <property type="match status" value="1"/>
</dbReference>
<dbReference type="Proteomes" id="UP001597073">
    <property type="component" value="Unassembled WGS sequence"/>
</dbReference>
<dbReference type="Pfam" id="PF13439">
    <property type="entry name" value="Glyco_transf_4"/>
    <property type="match status" value="1"/>
</dbReference>
<name>A0ABW2ZEN8_9SPHI</name>
<evidence type="ECO:0000259" key="2">
    <source>
        <dbReference type="Pfam" id="PF00534"/>
    </source>
</evidence>
<proteinExistence type="predicted"/>